<evidence type="ECO:0000256" key="26">
    <source>
        <dbReference type="ARBA" id="ARBA00023139"/>
    </source>
</evidence>
<keyword evidence="29 32" id="KW-0899">Viral immunoevasion</keyword>
<sequence>MRVTGIRMNYQHLWRWGTMLLGMLMISSAAEKLWVTVYYGVPVWKEATTTLFCASDAKAYDTEVHNVWATHACVPTDPSPQEITLENVTENFNMWKNDMVDQMHEDVISLWDESLKPCVKLTPLCVTLECKNVSSNSTTGDHNMKNCSFNTTTEIRDRKQKEHALFYRLDLVPLNEKNSSKNSSEYILINCNTSAITQACPKVSFDPIPIHYCTPAGYAILKCNNKTFNGTGPCTNVSTVQCTHGIKPVVSTQLLLNGSLAEEDIIIRSENLTNNAKTIIVHFNESVEITCIRPGNNTRRSIRIGPGQTFYATGDIIGNIRQAHCNISEDKWTKTLQKVSKKLAEHFENKIIKFNSSSGGDLEITTHSFNCMGEFFYCNTSGLFNGTYNGTSNSNTTITIPCRIKQIINMWQQVGRAMYAPPIAGNITCKSNITGLLLVRDGGKGENGTEIFRPGGGDMRDNWRSELYKYKVVEIKPLGIAPSKAKRRVVEREKRAVGIGAVFLGFLGAAGSTMGAASLTLTVQARQLLSGIVQQQSNLLKAIEAQQHLLQLTVWGIKQLQTRVLAIERYLKDQQLLGIWGCSGKLICTTTVPWNASWSNKSHDDIWGNITWMQWDREINKYTATIYELIEESQNQQERNEKDLLALDSWNNLWSWFSISNWLWYIKIFIMIVGGLIGLRIIFAVLSIVNRVRQGYSPLSFQTLTPNPGGPDRLGKIEEEGGEQDKGRSIRLVSGFLALAWDDLRNLCLFSYHRLRDFILVTARVLELLGQRGWEALKYLGSLVQYWGQELKKSAISLLDTIAIAVAEGTDRIIELIQGLCRAIYNIPRRIRQGFEAALQ</sequence>
<dbReference type="HAMAP" id="MF_04083">
    <property type="entry name" value="HIV_ENV"/>
    <property type="match status" value="1"/>
</dbReference>
<dbReference type="FunFam" id="2.170.40.20:FF:000002">
    <property type="entry name" value="Envelope glycoprotein gp160"/>
    <property type="match status" value="1"/>
</dbReference>
<dbReference type="GO" id="GO:0052031">
    <property type="term" value="P:symbiont-mediated perturbation of host defense response"/>
    <property type="evidence" value="ECO:0007669"/>
    <property type="project" value="UniProtKB-UniRule"/>
</dbReference>
<evidence type="ECO:0000256" key="12">
    <source>
        <dbReference type="ARBA" id="ARBA00022595"/>
    </source>
</evidence>
<dbReference type="InterPro" id="IPR000777">
    <property type="entry name" value="HIV1_Gp120"/>
</dbReference>
<comment type="caution">
    <text evidence="32 33">Lacks conserved residue(s) required for the propagation of feature annotation.</text>
</comment>
<keyword evidence="28 32" id="KW-0325">Glycoprotein</keyword>
<comment type="domain">
    <text evidence="32">Some of the most genetically diverse regions of the viral genome are present in Env. They are called variable regions 1 through 5 (V1 through V5). Coreceptor usage of gp120 is determined mainly by the primary structure of the third variable region (V3) in the outer domain of gp120. The sequence of V3 determines which coreceptor, CCR5 and/or CXCR4 (corresponding to R5/macrophage, X4/T cell and R5X4/T cell and macrophage tropism), is used to trigger the fusion potential of the Env complex, and hence which cells the virus can infect. Binding to CCR5 involves a region adjacent in addition to V3.</text>
</comment>
<dbReference type="GO" id="GO:1903911">
    <property type="term" value="P:positive regulation of receptor clustering"/>
    <property type="evidence" value="ECO:0007669"/>
    <property type="project" value="UniProtKB-UniRule"/>
</dbReference>
<evidence type="ECO:0000256" key="24">
    <source>
        <dbReference type="ARBA" id="ARBA00023054"/>
    </source>
</evidence>
<dbReference type="GO" id="GO:0055036">
    <property type="term" value="C:virion membrane"/>
    <property type="evidence" value="ECO:0007669"/>
    <property type="project" value="UniProtKB-SubCell"/>
</dbReference>
<dbReference type="GO" id="GO:0005198">
    <property type="term" value="F:structural molecule activity"/>
    <property type="evidence" value="ECO:0007669"/>
    <property type="project" value="UniProtKB-UniRule"/>
</dbReference>
<keyword evidence="13 32" id="KW-0165">Cleavage on pair of basic residues</keyword>
<feature type="short sequence motif" description="YXXL motif; contains endocytosis signal" evidence="32">
    <location>
        <begin position="696"/>
        <end position="699"/>
    </location>
</feature>
<dbReference type="FunFam" id="1.10.287.210:FF:000001">
    <property type="entry name" value="Envelope glycoprotein gp160"/>
    <property type="match status" value="1"/>
</dbReference>
<organism evidence="36">
    <name type="scientific">Human immunodeficiency virus type 1</name>
    <name type="common">HIV-1</name>
    <dbReference type="NCBI Taxonomy" id="11676"/>
    <lineage>
        <taxon>Viruses</taxon>
        <taxon>Riboviria</taxon>
        <taxon>Pararnavirae</taxon>
        <taxon>Artverviricota</taxon>
        <taxon>Revtraviricetes</taxon>
        <taxon>Ortervirales</taxon>
        <taxon>Retroviridae</taxon>
        <taxon>Orthoretrovirinae</taxon>
        <taxon>Lentivirus</taxon>
        <taxon>Lentivirus humimdef1</taxon>
    </lineage>
</organism>
<evidence type="ECO:0000256" key="3">
    <source>
        <dbReference type="ARBA" id="ARBA00004505"/>
    </source>
</evidence>
<dbReference type="EMBL" id="KY346479">
    <property type="protein sequence ID" value="ARR69048.1"/>
    <property type="molecule type" value="Genomic_RNA"/>
</dbReference>
<evidence type="ECO:0000256" key="25">
    <source>
        <dbReference type="ARBA" id="ARBA00023136"/>
    </source>
</evidence>
<dbReference type="GO" id="GO:0039654">
    <property type="term" value="P:fusion of virus membrane with host endosome membrane"/>
    <property type="evidence" value="ECO:0007669"/>
    <property type="project" value="UniProtKB-UniRule"/>
</dbReference>
<comment type="miscellaneous">
    <text evidence="32">Inhibitors targeting HIV-1 viral envelope proteins are used as antiretroviral drugs. Attachment of virions to the cell surface via non-specific interactions and CD4 binding can be blocked by inhibitors that include cyanovirin-N, cyclotriazadisulfonamide analogs, PRO 2000, TNX 355 and PRO 542. In addition, BMS 806 can block CD4-induced conformational changes. Env interactions with the coreceptor molecules can be targeted by CCR5 antagonists including SCH-D, maraviroc (UK 427857) and aplaviroc (GW 873140), and the CXCR4 antagonist AMD 070. Fusion of viral and cellular membranes can be inhibited by peptides such as enfuvirtide and tifuvirtide (T 1249). Resistance to inhibitors associated with mutations in Env are observed. Most of the time, single mutations confer only a modest reduction in drug susceptibility. Combination of several mutations is usually required to develop a high-level drug resistance.</text>
</comment>
<evidence type="ECO:0000256" key="4">
    <source>
        <dbReference type="ARBA" id="ARBA00004563"/>
    </source>
</evidence>
<evidence type="ECO:0000259" key="34">
    <source>
        <dbReference type="Pfam" id="PF00516"/>
    </source>
</evidence>
<comment type="PTM">
    <text evidence="32">Palmitoylation of the transmembrane protein and of Env polyprotein (prior to its proteolytic cleavage) is essential for their association with host cell membrane lipid rafts. Palmitoylation is therefore required for envelope trafficking to classical lipid rafts, but not for viral replication.</text>
</comment>
<dbReference type="GO" id="GO:0019031">
    <property type="term" value="C:viral envelope"/>
    <property type="evidence" value="ECO:0007669"/>
    <property type="project" value="UniProtKB-KW"/>
</dbReference>
<dbReference type="Gene3D" id="2.170.40.20">
    <property type="entry name" value="Human immunodeficiency virus 1, Gp160, envelope glycoprotein"/>
    <property type="match status" value="2"/>
</dbReference>
<proteinExistence type="inferred from homology"/>
<dbReference type="Gene3D" id="1.10.287.210">
    <property type="match status" value="1"/>
</dbReference>
<feature type="chain" id="PRO_5023406757" description="Envelope glycoprotein gp160" evidence="32">
    <location>
        <begin position="32"/>
        <end position="840"/>
    </location>
</feature>
<evidence type="ECO:0000256" key="9">
    <source>
        <dbReference type="ARBA" id="ARBA00022511"/>
    </source>
</evidence>
<evidence type="ECO:0000256" key="20">
    <source>
        <dbReference type="ARBA" id="ARBA00022879"/>
    </source>
</evidence>
<dbReference type="SUPFAM" id="SSF56502">
    <property type="entry name" value="gp120 core"/>
    <property type="match status" value="2"/>
</dbReference>
<comment type="function">
    <text evidence="32">Envelope glycoprotein gp160: Oligomerizes in the host endoplasmic reticulum into predominantly trimers. In a second time, gp160 transits in the host Golgi, where glycosylation is completed. The precursor is then proteolytically cleaved in the trans-Golgi and thereby activated by cellular furin or furin-like proteases to produce gp120 and gp41.</text>
</comment>
<keyword evidence="24 32" id="KW-0175">Coiled coil</keyword>
<dbReference type="GO" id="GO:0016020">
    <property type="term" value="C:membrane"/>
    <property type="evidence" value="ECO:0007669"/>
    <property type="project" value="UniProtKB-UniRule"/>
</dbReference>
<dbReference type="GO" id="GO:1903908">
    <property type="term" value="P:positive regulation of plasma membrane raft polarization"/>
    <property type="evidence" value="ECO:0007669"/>
    <property type="project" value="UniProtKB-UniRule"/>
</dbReference>
<keyword evidence="10 32" id="KW-1165">Clathrin-mediated endocytosis of virus by host</keyword>
<comment type="miscellaneous">
    <text evidence="32">HIV-1 lineages are divided in three main groups, M (for Major), O (for Outlier), and N (for New, or Non-M, Non-O). The vast majority of strains found worldwide belong to the group M. Group O seems to be endemic to and largely confined to Cameroon and neighboring countries in West Central Africa, where these viruses represent a small minority of HIV-1 strains. The group N is represented by a limited number of isolates from Cameroonian persons. The group M is further subdivided in 9 clades or subtypes (A to D, F to H, J and K).</text>
</comment>
<keyword evidence="25 32" id="KW-0472">Membrane</keyword>
<keyword evidence="7 32" id="KW-1168">Fusion of virus membrane with host membrane</keyword>
<feature type="disulfide bond" evidence="32">
    <location>
        <begin position="53"/>
        <end position="73"/>
    </location>
</feature>
<comment type="subcellular location">
    <subcellularLocation>
        <location evidence="3">Host cell membrane</location>
        <topology evidence="3">Peripheral membrane protein</topology>
    </subcellularLocation>
    <subcellularLocation>
        <location evidence="1">Host cell membrane</location>
        <topology evidence="1">Single-pass type I membrane protein</topology>
    </subcellularLocation>
    <subcellularLocation>
        <location evidence="2">Host endosome membrane</location>
        <topology evidence="2">Peripheral membrane protein</topology>
    </subcellularLocation>
    <subcellularLocation>
        <location evidence="5">Host endosome membrane</location>
        <topology evidence="5">Single-pass type I membrane protein</topology>
    </subcellularLocation>
    <subcellularLocation>
        <location evidence="6">Virion membrane</location>
        <topology evidence="6">Peripheral membrane protein</topology>
    </subcellularLocation>
    <subcellularLocation>
        <location evidence="4">Virion membrane</location>
        <topology evidence="4">Single-pass type I membrane protein</topology>
    </subcellularLocation>
</comment>
<dbReference type="GO" id="GO:0020002">
    <property type="term" value="C:host cell plasma membrane"/>
    <property type="evidence" value="ECO:0007669"/>
    <property type="project" value="UniProtKB-SubCell"/>
</dbReference>
<comment type="PTM">
    <text evidence="32">Highly glycosylated by host. The high number of glycan on the protein is reffered to as 'glycan shield' because it contributes to hide protein sequence from adaptive immune system.</text>
</comment>
<keyword evidence="27 32" id="KW-1015">Disulfide bond</keyword>
<feature type="lipid moiety-binding region" description="S-palmitoyl cysteine; by host" evidence="32">
    <location>
        <position position="748"/>
    </location>
</feature>
<comment type="domain">
    <text evidence="32">The YXXL motif is involved in determining the exact site of viral release at the surface of infected mononuclear cells and promotes endocytosis. YXXL and di-leucine endocytosis motifs interact directly or indirectly with the clathrin adapter complexes, opperate independently, and their activities are not additive.</text>
</comment>
<evidence type="ECO:0000256" key="6">
    <source>
        <dbReference type="ARBA" id="ARBA00004650"/>
    </source>
</evidence>
<feature type="site" description="Cleavage; by host furin" evidence="32">
    <location>
        <begin position="495"/>
        <end position="496"/>
    </location>
</feature>
<feature type="region of interest" description="MPER; binding to GalCer" evidence="32">
    <location>
        <begin position="646"/>
        <end position="667"/>
    </location>
</feature>
<comment type="function">
    <text evidence="32">Transmembrane protein gp41: Acts as a class I viral fusion protein. Under the current model, the protein has at least 3 conformational states: pre-fusion native state, pre-hairpin intermediate state, and post-fusion hairpin state. During fusion of viral and target intracellular membranes, the coiled coil regions (heptad repeats) assume a trimer-of-hairpins structure, positioning the fusion peptide in close proximity to the C-terminal region of the ectodomain. The formation of this structure appears to drive apposition and subsequent fusion of viral and target cell membranes. Complete fusion occurs in host cell endosomes and is dynamin-dependent, however some lipid transfer might occur at the plasma membrane. The virus undergoes clathrin-dependent internalization long before endosomal fusion, thus minimizing the surface exposure of conserved viral epitopes during fusion and reducing the efficacy of inhibitors targeting these epitopes. Membranes fusion leads to delivery of the nucleocapsid into the cytoplasm.</text>
</comment>
<comment type="domain">
    <text evidence="32">The membrane proximal external region (MPER) present in gp41 is a tryptophan-rich region recognized by the antibodies 2F5, Z13, and 4E10. MPER seems to play a role in fusion.</text>
</comment>
<evidence type="ECO:0000256" key="13">
    <source>
        <dbReference type="ARBA" id="ARBA00022685"/>
    </source>
</evidence>
<feature type="disulfide bond" evidence="32">
    <location>
        <begin position="223"/>
        <end position="234"/>
    </location>
</feature>
<keyword evidence="19 32" id="KW-1043">Host membrane</keyword>
<comment type="domain">
    <text evidence="32 33">The 17 amino acids long immunosuppressive region is present in many retroviral envelope proteins. Synthetic peptides derived from this relatively conserved sequence inhibit immune function in vitro and in vivo.</text>
</comment>
<dbReference type="GO" id="GO:0019064">
    <property type="term" value="P:fusion of virus membrane with host plasma membrane"/>
    <property type="evidence" value="ECO:0007669"/>
    <property type="project" value="UniProtKB-UniRule"/>
</dbReference>
<feature type="disulfide bond" evidence="32">
    <location>
        <begin position="213"/>
        <end position="242"/>
    </location>
</feature>
<keyword evidence="14 32" id="KW-0812">Transmembrane</keyword>
<feature type="lipid moiety-binding region" description="S-palmitoyl cysteine; by host" evidence="32">
    <location>
        <position position="821"/>
    </location>
</feature>
<evidence type="ECO:0000256" key="30">
    <source>
        <dbReference type="ARBA" id="ARBA00023288"/>
    </source>
</evidence>
<reference evidence="36" key="1">
    <citation type="submission" date="2016-12" db="EMBL/GenBank/DDBJ databases">
        <authorList>
            <person name="Song W.-J."/>
            <person name="Kurnit D.M."/>
        </authorList>
    </citation>
    <scope>NUCLEOTIDE SEQUENCE</scope>
    <source>
        <strain evidence="36">58.12_25</strain>
    </source>
</reference>
<comment type="subcellular location">
    <molecule>Transmembrane protein gp41</molecule>
    <subcellularLocation>
        <location evidence="32">Virion membrane</location>
        <topology evidence="32">Single-pass type I membrane protein</topology>
    </subcellularLocation>
    <subcellularLocation>
        <location evidence="32">Host cell membrane</location>
        <topology evidence="32">Single-pass type I membrane protein</topology>
    </subcellularLocation>
    <subcellularLocation>
        <location evidence="32">Host endosome membrane</location>
        <topology evidence="32">Single-pass type I membrane protein</topology>
    </subcellularLocation>
    <text evidence="32">It is probably concentrated at the site of budding and incorporated into the virions possibly by contacts between the cytoplasmic tail of Env and the N-terminus of Gag.</text>
</comment>
<evidence type="ECO:0000256" key="1">
    <source>
        <dbReference type="ARBA" id="ARBA00004402"/>
    </source>
</evidence>
<accession>A0A2H4HUV9</accession>
<dbReference type="GO" id="GO:0019082">
    <property type="term" value="P:viral protein processing"/>
    <property type="evidence" value="ECO:0007669"/>
    <property type="project" value="UniProtKB-UniRule"/>
</dbReference>
<keyword evidence="9 32" id="KW-1032">Host cell membrane</keyword>
<evidence type="ECO:0000256" key="27">
    <source>
        <dbReference type="ARBA" id="ARBA00023157"/>
    </source>
</evidence>
<evidence type="ECO:0000256" key="29">
    <source>
        <dbReference type="ARBA" id="ARBA00023280"/>
    </source>
</evidence>
<keyword evidence="31 32" id="KW-1160">Virus entry into host cell</keyword>
<comment type="domain">
    <text evidence="32">The CD4-binding region is targeted by the antibody b12.</text>
</comment>
<evidence type="ECO:0000256" key="32">
    <source>
        <dbReference type="HAMAP-Rule" id="MF_04083"/>
    </source>
</evidence>
<dbReference type="Pfam" id="PF00517">
    <property type="entry name" value="GP41"/>
    <property type="match status" value="1"/>
</dbReference>
<keyword evidence="8 32" id="KW-1170">Fusion of virus membrane with host endosomal membrane</keyword>
<protein>
    <recommendedName>
        <fullName evidence="32">Envelope glycoprotein gp160</fullName>
    </recommendedName>
    <alternativeName>
        <fullName evidence="32">Env polyprotein</fullName>
    </alternativeName>
    <component>
        <recommendedName>
            <fullName evidence="32">Surface protein gp120</fullName>
            <shortName evidence="32">SU</shortName>
        </recommendedName>
        <alternativeName>
            <fullName evidence="32">Glycoprotein 120</fullName>
            <shortName evidence="32">gp120</shortName>
        </alternativeName>
    </component>
    <component>
        <recommendedName>
            <fullName evidence="32">Transmembrane protein gp41</fullName>
            <shortName evidence="32">TM</shortName>
        </recommendedName>
        <alternativeName>
            <fullName evidence="32">Glycoprotein 41</fullName>
            <shortName evidence="32">gp41</shortName>
        </alternativeName>
    </component>
</protein>
<dbReference type="FunFam" id="2.170.40.20:FF:000003">
    <property type="entry name" value="Envelope glycoprotein gp160"/>
    <property type="match status" value="1"/>
</dbReference>
<comment type="function">
    <text evidence="32">Surface protein gp120: Attaches the virus to the host lymphoid cell by binding to the primary receptor CD4. This interaction induces a structural rearrangement creating a high affinity binding site for a chemokine coreceptor like CXCR4 and/or CCR5. Acts as a ligand for CD209/DC-SIGN and CLEC4M/DC-SIGNR, which are respectively found on dendritic cells (DCs), and on endothelial cells of liver sinusoids and lymph node sinuses. These interactions allow capture of viral particles at mucosal surfaces by these cells and subsequent transmission to permissive cells. HIV subverts the migration properties of dendritic cells to gain access to CD4+ T-cells in lymph nodes. Virus transmission to permissive T-cells occurs either in trans (without DCs infection, through viral capture and transmission), or in cis (following DCs productive infection, through the usual CD4-gp120 interaction), thereby inducing a robust infection. In trans infection, bound virions remain infectious over days and it is proposed that they are not degraded, but protected in non-lysosomal acidic organelles within the DCs close to the cell membrane thus contributing to the viral infectious potential during DCs' migration from the periphery to the lymphoid tissues. On arrival at lymphoid tissues, intact virions recycle back to DCs' cell surface allowing virus transmission to CD4+ T-cells.</text>
</comment>
<evidence type="ECO:0000259" key="35">
    <source>
        <dbReference type="Pfam" id="PF00517"/>
    </source>
</evidence>
<comment type="subunit">
    <text evidence="32">The mature envelope protein (Env) consists of a homotrimer of non-covalently associated gp120-gp41 heterodimers. The resulting complex protrudes from the virus surface as a spike. There seems to be as few as 10 spikes on the average virion. Surface protein gp120 interacts with host CD4, CCR5 and CXCR4. Gp120 also interacts with the C-type lectins CD209/DC-SIGN and CLEC4M/DC-SIGNR (collectively referred to as DC-SIGN(R)). Gp120 and gp41 interact with GalCer. Gp120 interacts with host ITGA4/ITGB7 complex; on CD4+ T-cells, this interaction results in rapid activation of integrin ITGAL/LFA-1, which facilitates efficient cell-to-cell spreading of HIV-1. Gp120 interacts with cell-associated heparan sulfate; this interaction increases virus infectivity on permissive cells and may be involved in infection of CD4- cells.</text>
</comment>
<evidence type="ECO:0000256" key="5">
    <source>
        <dbReference type="ARBA" id="ARBA00004578"/>
    </source>
</evidence>
<comment type="similarity">
    <text evidence="32">Belongs to the HIV-1 env protein family.</text>
</comment>
<evidence type="ECO:0000256" key="21">
    <source>
        <dbReference type="ARBA" id="ARBA00022890"/>
    </source>
</evidence>
<feature type="disulfide bond" evidence="32">
    <location>
        <begin position="582"/>
        <end position="588"/>
    </location>
</feature>
<evidence type="ECO:0000256" key="15">
    <source>
        <dbReference type="ARBA" id="ARBA00022703"/>
    </source>
</evidence>
<keyword evidence="20 32" id="KW-0261">Viral envelope protein</keyword>
<keyword evidence="16 32" id="KW-0732">Signal</keyword>
<dbReference type="Pfam" id="PF00516">
    <property type="entry name" value="GP120"/>
    <property type="match status" value="1"/>
</dbReference>
<gene>
    <name evidence="32 36" type="primary">env</name>
</gene>
<dbReference type="GO" id="GO:0075512">
    <property type="term" value="P:clathrin-dependent endocytosis of virus by host cell"/>
    <property type="evidence" value="ECO:0007669"/>
    <property type="project" value="UniProtKB-UniRule"/>
</dbReference>
<feature type="topological domain" description="Cytoplasmic" evidence="32">
    <location>
        <begin position="690"/>
        <end position="840"/>
    </location>
</feature>
<dbReference type="GO" id="GO:0019062">
    <property type="term" value="P:virion attachment to host cell"/>
    <property type="evidence" value="ECO:0007669"/>
    <property type="project" value="UniProtKB-UniRule"/>
</dbReference>
<evidence type="ECO:0000256" key="7">
    <source>
        <dbReference type="ARBA" id="ARBA00022506"/>
    </source>
</evidence>
<feature type="transmembrane region" description="Helical" evidence="33">
    <location>
        <begin position="662"/>
        <end position="689"/>
    </location>
</feature>
<evidence type="ECO:0000256" key="23">
    <source>
        <dbReference type="ARBA" id="ARBA00023046"/>
    </source>
</evidence>
<evidence type="ECO:0000313" key="36">
    <source>
        <dbReference type="EMBL" id="ARR69048.1"/>
    </source>
</evidence>
<name>A0A2H4HUV9_HV1</name>
<evidence type="ECO:0000256" key="17">
    <source>
        <dbReference type="ARBA" id="ARBA00022804"/>
    </source>
</evidence>
<evidence type="ECO:0000256" key="14">
    <source>
        <dbReference type="ARBA" id="ARBA00022692"/>
    </source>
</evidence>
<evidence type="ECO:0000256" key="16">
    <source>
        <dbReference type="ARBA" id="ARBA00022729"/>
    </source>
</evidence>
<evidence type="ECO:0000256" key="31">
    <source>
        <dbReference type="ARBA" id="ARBA00023296"/>
    </source>
</evidence>
<evidence type="ECO:0000256" key="11">
    <source>
        <dbReference type="ARBA" id="ARBA00022581"/>
    </source>
</evidence>
<dbReference type="GO" id="GO:0044175">
    <property type="term" value="C:host cell endosome membrane"/>
    <property type="evidence" value="ECO:0007669"/>
    <property type="project" value="UniProtKB-SubCell"/>
</dbReference>
<keyword evidence="18 32" id="KW-0946">Virion</keyword>
<keyword evidence="11 32" id="KW-0945">Host-virus interaction</keyword>
<organismHost>
    <name type="scientific">Homo sapiens</name>
    <name type="common">Human</name>
    <dbReference type="NCBI Taxonomy" id="9606"/>
</organismHost>
<keyword evidence="17 32" id="KW-1161">Viral attachment to host cell</keyword>
<dbReference type="InterPro" id="IPR036377">
    <property type="entry name" value="Gp120_core_sf"/>
</dbReference>
<feature type="region of interest" description="Immunosuppression" evidence="32">
    <location>
        <begin position="558"/>
        <end position="576"/>
    </location>
</feature>
<keyword evidence="23 32" id="KW-1039">Host endosome</keyword>
<evidence type="ECO:0000256" key="28">
    <source>
        <dbReference type="ARBA" id="ARBA00023180"/>
    </source>
</evidence>
<evidence type="ECO:0000256" key="8">
    <source>
        <dbReference type="ARBA" id="ARBA00022510"/>
    </source>
</evidence>
<dbReference type="CDD" id="cd09909">
    <property type="entry name" value="HIV-1-like_HR1-HR2"/>
    <property type="match status" value="1"/>
</dbReference>
<feature type="region of interest" description="Fusion peptide" evidence="32">
    <location>
        <begin position="496"/>
        <end position="516"/>
    </location>
</feature>
<keyword evidence="15 32" id="KW-0053">Apoptosis</keyword>
<feature type="region of interest" description="V5" evidence="32">
    <location>
        <begin position="445"/>
        <end position="455"/>
    </location>
</feature>
<feature type="transmembrane region" description="Helical" evidence="33">
    <location>
        <begin position="496"/>
        <end position="519"/>
    </location>
</feature>
<evidence type="ECO:0000256" key="10">
    <source>
        <dbReference type="ARBA" id="ARBA00022570"/>
    </source>
</evidence>
<dbReference type="InterPro" id="IPR000328">
    <property type="entry name" value="GP41-like"/>
</dbReference>
<feature type="chain" id="PRO_5023406756" description="Transmembrane protein gp41" evidence="32">
    <location>
        <begin position="496"/>
        <end position="840"/>
    </location>
</feature>
<feature type="domain" description="Human immunodeficiency virus 1 envelope glycoprotein Gp120" evidence="34">
    <location>
        <begin position="140"/>
        <end position="495"/>
    </location>
</feature>
<keyword evidence="12 32" id="KW-1162">Viral penetration into host cytoplasm</keyword>
<comment type="subcellular location">
    <molecule>Surface protein gp120</molecule>
    <subcellularLocation>
        <location evidence="32">Virion membrane</location>
        <topology evidence="32">Peripheral membrane protein</topology>
    </subcellularLocation>
    <subcellularLocation>
        <location evidence="32">Host cell membrane</location>
        <topology evidence="32">Peripheral membrane protein</topology>
    </subcellularLocation>
    <subcellularLocation>
        <location evidence="32">Host endosome membrane</location>
        <topology evidence="32">Single-pass type I membrane protein</topology>
    </subcellularLocation>
    <text evidence="32">The surface protein is not anchored to the viral envelope, but associates with the extravirion surface through its binding to TM. It is probably concentrated at the site of budding and incorporated into the virions possibly by contacts between the cytoplasmic tail of Env and the N-terminus of Gag.</text>
</comment>
<evidence type="ECO:0000256" key="19">
    <source>
        <dbReference type="ARBA" id="ARBA00022870"/>
    </source>
</evidence>
<evidence type="ECO:0000256" key="2">
    <source>
        <dbReference type="ARBA" id="ARBA00004433"/>
    </source>
</evidence>
<keyword evidence="21 32" id="KW-1164">Virus endocytosis by host</keyword>
<comment type="PTM">
    <text evidence="32">Specific enzymatic cleavages in vivo yield mature proteins. Envelope glycoproteins are synthesized as a inactive precursor that is heavily N-glycosylated and processed likely by host cell furin in the Golgi to yield the mature SU and TM proteins. The cleavage site between SU and TM requires the minimal sequence [KR]-X-[KR]-R. About 2 of the 9 disulfide bonds of gp41 are reduced by P4HB/PDI, following binding to CD4 receptor.</text>
</comment>
<feature type="coiled-coil region" evidence="32">
    <location>
        <begin position="617"/>
        <end position="651"/>
    </location>
</feature>
<feature type="region of interest" description="CD4-binding loop" evidence="32">
    <location>
        <begin position="357"/>
        <end position="367"/>
    </location>
</feature>
<dbReference type="Gene3D" id="1.20.5.490">
    <property type="entry name" value="Single helix bin"/>
    <property type="match status" value="1"/>
</dbReference>
<evidence type="ECO:0000256" key="33">
    <source>
        <dbReference type="RuleBase" id="RU363095"/>
    </source>
</evidence>
<keyword evidence="22 32" id="KW-1133">Transmembrane helix</keyword>
<keyword evidence="30 32" id="KW-0449">Lipoprotein</keyword>
<feature type="domain" description="Retroviral envelope protein GP41-like" evidence="35">
    <location>
        <begin position="514"/>
        <end position="704"/>
    </location>
</feature>
<evidence type="ECO:0000256" key="18">
    <source>
        <dbReference type="ARBA" id="ARBA00022844"/>
    </source>
</evidence>
<dbReference type="InterPro" id="IPR037527">
    <property type="entry name" value="Gp160"/>
</dbReference>
<keyword evidence="26 32" id="KW-0564">Palmitate</keyword>
<evidence type="ECO:0000256" key="22">
    <source>
        <dbReference type="ARBA" id="ARBA00022989"/>
    </source>
</evidence>
<dbReference type="SUPFAM" id="SSF58069">
    <property type="entry name" value="Virus ectodomain"/>
    <property type="match status" value="1"/>
</dbReference>